<dbReference type="InterPro" id="IPR027417">
    <property type="entry name" value="P-loop_NTPase"/>
</dbReference>
<dbReference type="KEGG" id="nhm:NHE_0190"/>
<evidence type="ECO:0000256" key="3">
    <source>
        <dbReference type="ARBA" id="ARBA00022723"/>
    </source>
</evidence>
<dbReference type="InterPro" id="IPR040498">
    <property type="entry name" value="PriA_CRR"/>
</dbReference>
<gene>
    <name evidence="12 14" type="primary">priA</name>
    <name evidence="14" type="ORF">NHE_0190</name>
</gene>
<dbReference type="GO" id="GO:0003677">
    <property type="term" value="F:DNA binding"/>
    <property type="evidence" value="ECO:0007669"/>
    <property type="project" value="UniProtKB-UniRule"/>
</dbReference>
<dbReference type="GO" id="GO:0043138">
    <property type="term" value="F:3'-5' DNA helicase activity"/>
    <property type="evidence" value="ECO:0007669"/>
    <property type="project" value="UniProtKB-EC"/>
</dbReference>
<keyword evidence="8 12" id="KW-0067">ATP-binding</keyword>
<dbReference type="InterPro" id="IPR011545">
    <property type="entry name" value="DEAD/DEAH_box_helicase_dom"/>
</dbReference>
<dbReference type="AlphaFoldDB" id="X5HLA5"/>
<keyword evidence="15" id="KW-1185">Reference proteome</keyword>
<dbReference type="EMBL" id="CP007481">
    <property type="protein sequence ID" value="AHX11155.1"/>
    <property type="molecule type" value="Genomic_DNA"/>
</dbReference>
<dbReference type="Pfam" id="PF00271">
    <property type="entry name" value="Helicase_C"/>
    <property type="match status" value="1"/>
</dbReference>
<feature type="binding site" evidence="12">
    <location>
        <position position="426"/>
    </location>
    <ligand>
        <name>Zn(2+)</name>
        <dbReference type="ChEBI" id="CHEBI:29105"/>
        <label>1</label>
    </ligand>
</feature>
<dbReference type="HOGENOM" id="CLU_013353_4_0_5"/>
<keyword evidence="10 12" id="KW-0413">Isomerase</keyword>
<dbReference type="GO" id="GO:1990077">
    <property type="term" value="C:primosome complex"/>
    <property type="evidence" value="ECO:0007669"/>
    <property type="project" value="UniProtKB-UniRule"/>
</dbReference>
<evidence type="ECO:0000313" key="15">
    <source>
        <dbReference type="Proteomes" id="UP000023755"/>
    </source>
</evidence>
<evidence type="ECO:0000256" key="8">
    <source>
        <dbReference type="ARBA" id="ARBA00022840"/>
    </source>
</evidence>
<dbReference type="InterPro" id="IPR001650">
    <property type="entry name" value="Helicase_C-like"/>
</dbReference>
<dbReference type="InterPro" id="IPR041222">
    <property type="entry name" value="PriA_3primeBD"/>
</dbReference>
<dbReference type="InterPro" id="IPR005259">
    <property type="entry name" value="PriA"/>
</dbReference>
<reference evidence="14 15" key="1">
    <citation type="submission" date="2014-03" db="EMBL/GenBank/DDBJ databases">
        <title>Sequencing and Comparison of Genomes and Transcriptome Profiles of Human Ehrlichiosis Agents.</title>
        <authorList>
            <person name="Lin M."/>
            <person name="Daugherty S.C."/>
            <person name="Nagaraj S."/>
            <person name="Cheng Z."/>
            <person name="Xiong Q."/>
            <person name="Lin F.-Y."/>
            <person name="Sengamalay N."/>
            <person name="Ott S."/>
            <person name="Godinez A."/>
            <person name="Tallon L.J."/>
            <person name="Sadzewicz L."/>
            <person name="Fraser C.M."/>
            <person name="Dunning Hotopp J.C."/>
            <person name="Rikihisa Y."/>
        </authorList>
    </citation>
    <scope>NUCLEOTIDE SEQUENCE [LARGE SCALE GENOMIC DNA]</scope>
    <source>
        <strain evidence="14 15">Oregon</strain>
    </source>
</reference>
<feature type="domain" description="Helicase ATP-binding" evidence="13">
    <location>
        <begin position="195"/>
        <end position="366"/>
    </location>
</feature>
<dbReference type="HAMAP" id="MF_00983">
    <property type="entry name" value="PriA"/>
    <property type="match status" value="1"/>
</dbReference>
<evidence type="ECO:0000256" key="6">
    <source>
        <dbReference type="ARBA" id="ARBA00022806"/>
    </source>
</evidence>
<dbReference type="Gene3D" id="3.40.50.300">
    <property type="entry name" value="P-loop containing nucleotide triphosphate hydrolases"/>
    <property type="match status" value="2"/>
</dbReference>
<sequence>MHLKVVLPLALDEEFLYSSGELMVQVGNLVMVNFNGRNIIGLVISVGPETSVQYTVKEITSVLPFKLLQASYIEFLFWVARYNFAKIGLVLRSAIIREACDDSVYTLNADKVEDGHRSTPAMRRLLEFFRRNEYLTADDLHEAKIQKRTVQKMLESGLIRRVEGFIESNGSKTSNADLATLEFDLSEEQRQVKDRIFLEKFTAHLLDGITGSGKTMVYLASALEILKREENAQIIIILSEIALTSYIFEKIKSHFAGKIEIIEWHSNMSPSHRARNWRRVVNNKARIVVGARSAIFLPAPNLRMIIVDEEHDQSFKQDQGELTYNARDLAIMRAKLCDIPIILSSATPSLESVYNIEDKGFVHLRLESRFGGAQLPTVRVVDMRAASKVSQHISEELYESLKQNLDSGMQSLLFLNRRGYASLVVCASCGHRIKCPDCVAWLVEHKWNNSLLCHLCGFKRPMIIQCERCASTSLIPFGPGIEKISEEIEELFPKRRVVVMSSDSQLTENLRKIEANEVDIIIGTQIISKGYDFPKLTLLAIIDSDASVCAGDLRSAEKNFHILQQVMGRVGRRKIYPGTAIMQSYSPDGSVVQALKNGDREGFYAEELGTRKAENMPPFSRLIAIVISGLVESEVISQARYMEQTISLIKEVTMFGPCPAPIGVRNNRFRYRILLVTPKSYRIHNILMASFKQLPIRKGVSVQVDVDPLNFL</sequence>
<comment type="catalytic activity">
    <reaction evidence="12">
        <text>Couples ATP hydrolysis with the unwinding of duplex DNA by translocating in the 3'-5' direction.</text>
        <dbReference type="EC" id="5.6.2.4"/>
    </reaction>
</comment>
<name>X5HLA5_9RICK</name>
<organism evidence="14 15">
    <name type="scientific">Neorickettsia helminthoeca str. Oregon</name>
    <dbReference type="NCBI Taxonomy" id="1286528"/>
    <lineage>
        <taxon>Bacteria</taxon>
        <taxon>Pseudomonadati</taxon>
        <taxon>Pseudomonadota</taxon>
        <taxon>Alphaproteobacteria</taxon>
        <taxon>Rickettsiales</taxon>
        <taxon>Anaplasmataceae</taxon>
        <taxon>Neorickettsia</taxon>
    </lineage>
</organism>
<feature type="binding site" evidence="12">
    <location>
        <position position="435"/>
    </location>
    <ligand>
        <name>Zn(2+)</name>
        <dbReference type="ChEBI" id="CHEBI:29105"/>
        <label>2</label>
    </ligand>
</feature>
<keyword evidence="5 12" id="KW-0378">Hydrolase</keyword>
<dbReference type="Pfam" id="PF17764">
    <property type="entry name" value="PriA_3primeBD"/>
    <property type="match status" value="1"/>
</dbReference>
<feature type="binding site" evidence="12">
    <location>
        <position position="429"/>
    </location>
    <ligand>
        <name>Zn(2+)</name>
        <dbReference type="ChEBI" id="CHEBI:29105"/>
        <label>1</label>
    </ligand>
</feature>
<comment type="catalytic activity">
    <reaction evidence="11 12">
        <text>ATP + H2O = ADP + phosphate + H(+)</text>
        <dbReference type="Rhea" id="RHEA:13065"/>
        <dbReference type="ChEBI" id="CHEBI:15377"/>
        <dbReference type="ChEBI" id="CHEBI:15378"/>
        <dbReference type="ChEBI" id="CHEBI:30616"/>
        <dbReference type="ChEBI" id="CHEBI:43474"/>
        <dbReference type="ChEBI" id="CHEBI:456216"/>
        <dbReference type="EC" id="5.6.2.4"/>
    </reaction>
</comment>
<dbReference type="SUPFAM" id="SSF52540">
    <property type="entry name" value="P-loop containing nucleoside triphosphate hydrolases"/>
    <property type="match status" value="1"/>
</dbReference>
<proteinExistence type="inferred from homology"/>
<evidence type="ECO:0000256" key="10">
    <source>
        <dbReference type="ARBA" id="ARBA00023235"/>
    </source>
</evidence>
<dbReference type="GO" id="GO:0006269">
    <property type="term" value="P:DNA replication, synthesis of primer"/>
    <property type="evidence" value="ECO:0007669"/>
    <property type="project" value="UniProtKB-KW"/>
</dbReference>
<keyword evidence="3 12" id="KW-0479">Metal-binding</keyword>
<dbReference type="InterPro" id="IPR014001">
    <property type="entry name" value="Helicase_ATP-bd"/>
</dbReference>
<dbReference type="Pfam" id="PF00270">
    <property type="entry name" value="DEAD"/>
    <property type="match status" value="1"/>
</dbReference>
<comment type="subunit">
    <text evidence="12">Component of the replication restart primosome.</text>
</comment>
<dbReference type="GO" id="GO:0005524">
    <property type="term" value="F:ATP binding"/>
    <property type="evidence" value="ECO:0007669"/>
    <property type="project" value="UniProtKB-UniRule"/>
</dbReference>
<dbReference type="GO" id="GO:0008270">
    <property type="term" value="F:zinc ion binding"/>
    <property type="evidence" value="ECO:0007669"/>
    <property type="project" value="UniProtKB-UniRule"/>
</dbReference>
<evidence type="ECO:0000256" key="1">
    <source>
        <dbReference type="ARBA" id="ARBA00022515"/>
    </source>
</evidence>
<keyword evidence="2 12" id="KW-0235">DNA replication</keyword>
<evidence type="ECO:0000313" key="14">
    <source>
        <dbReference type="EMBL" id="AHX11155.1"/>
    </source>
</evidence>
<dbReference type="EC" id="5.6.2.4" evidence="12"/>
<protein>
    <recommendedName>
        <fullName evidence="12">Replication restart protein PriA</fullName>
    </recommendedName>
    <alternativeName>
        <fullName evidence="12">ATP-dependent DNA helicase PriA</fullName>
        <ecNumber evidence="12">5.6.2.4</ecNumber>
    </alternativeName>
    <alternativeName>
        <fullName evidence="12">DNA 3'-5' helicase PriA</fullName>
    </alternativeName>
</protein>
<dbReference type="SMART" id="SM00487">
    <property type="entry name" value="DEXDc"/>
    <property type="match status" value="1"/>
</dbReference>
<dbReference type="GO" id="GO:0006310">
    <property type="term" value="P:DNA recombination"/>
    <property type="evidence" value="ECO:0007669"/>
    <property type="project" value="InterPro"/>
</dbReference>
<evidence type="ECO:0000256" key="4">
    <source>
        <dbReference type="ARBA" id="ARBA00022741"/>
    </source>
</evidence>
<dbReference type="Pfam" id="PF18319">
    <property type="entry name" value="Zn_ribbon_PriA"/>
    <property type="match status" value="1"/>
</dbReference>
<dbReference type="NCBIfam" id="TIGR00595">
    <property type="entry name" value="priA"/>
    <property type="match status" value="1"/>
</dbReference>
<feature type="binding site" evidence="12">
    <location>
        <position position="466"/>
    </location>
    <ligand>
        <name>Zn(2+)</name>
        <dbReference type="ChEBI" id="CHEBI:29105"/>
        <label>1</label>
    </ligand>
</feature>
<evidence type="ECO:0000259" key="13">
    <source>
        <dbReference type="PROSITE" id="PS51192"/>
    </source>
</evidence>
<keyword evidence="4 12" id="KW-0547">Nucleotide-binding</keyword>
<evidence type="ECO:0000256" key="2">
    <source>
        <dbReference type="ARBA" id="ARBA00022705"/>
    </source>
</evidence>
<keyword evidence="1 12" id="KW-0639">Primosome</keyword>
<keyword evidence="6 12" id="KW-0347">Helicase</keyword>
<dbReference type="STRING" id="1286528.NHE_0190"/>
<comment type="similarity">
    <text evidence="12">Belongs to the helicase family. PriA subfamily.</text>
</comment>
<comment type="cofactor">
    <cofactor evidence="12">
        <name>Zn(2+)</name>
        <dbReference type="ChEBI" id="CHEBI:29105"/>
    </cofactor>
    <text evidence="12">Binds 2 zinc ions per subunit.</text>
</comment>
<feature type="binding site" evidence="12">
    <location>
        <position position="456"/>
    </location>
    <ligand>
        <name>Zn(2+)</name>
        <dbReference type="ChEBI" id="CHEBI:29105"/>
        <label>2</label>
    </ligand>
</feature>
<dbReference type="InterPro" id="IPR041236">
    <property type="entry name" value="PriA_C"/>
</dbReference>
<dbReference type="GO" id="GO:0016887">
    <property type="term" value="F:ATP hydrolysis activity"/>
    <property type="evidence" value="ECO:0007669"/>
    <property type="project" value="RHEA"/>
</dbReference>
<feature type="binding site" evidence="12">
    <location>
        <position position="469"/>
    </location>
    <ligand>
        <name>Zn(2+)</name>
        <dbReference type="ChEBI" id="CHEBI:29105"/>
        <label>1</label>
    </ligand>
</feature>
<dbReference type="RefSeq" id="WP_038558939.1">
    <property type="nucleotide sequence ID" value="NZ_CP007481.1"/>
</dbReference>
<evidence type="ECO:0000256" key="9">
    <source>
        <dbReference type="ARBA" id="ARBA00023125"/>
    </source>
</evidence>
<comment type="function">
    <text evidence="12">Initiates the restart of stalled replication forks, which reloads the replicative helicase on sites other than the origin of replication. Recognizes and binds to abandoned replication forks and remodels them to uncover a helicase loading site. Promotes assembly of the primosome at these replication forks.</text>
</comment>
<evidence type="ECO:0000256" key="7">
    <source>
        <dbReference type="ARBA" id="ARBA00022833"/>
    </source>
</evidence>
<evidence type="ECO:0000256" key="12">
    <source>
        <dbReference type="HAMAP-Rule" id="MF_00983"/>
    </source>
</evidence>
<dbReference type="Proteomes" id="UP000023755">
    <property type="component" value="Chromosome"/>
</dbReference>
<feature type="binding site" evidence="12">
    <location>
        <position position="438"/>
    </location>
    <ligand>
        <name>Zn(2+)</name>
        <dbReference type="ChEBI" id="CHEBI:29105"/>
        <label>2</label>
    </ligand>
</feature>
<evidence type="ECO:0000256" key="11">
    <source>
        <dbReference type="ARBA" id="ARBA00048988"/>
    </source>
</evidence>
<dbReference type="GO" id="GO:0006302">
    <property type="term" value="P:double-strand break repair"/>
    <property type="evidence" value="ECO:0007669"/>
    <property type="project" value="InterPro"/>
</dbReference>
<dbReference type="PANTHER" id="PTHR30580:SF0">
    <property type="entry name" value="PRIMOSOMAL PROTEIN N"/>
    <property type="match status" value="1"/>
</dbReference>
<dbReference type="PANTHER" id="PTHR30580">
    <property type="entry name" value="PRIMOSOMAL PROTEIN N"/>
    <property type="match status" value="1"/>
</dbReference>
<dbReference type="GO" id="GO:0006270">
    <property type="term" value="P:DNA replication initiation"/>
    <property type="evidence" value="ECO:0007669"/>
    <property type="project" value="TreeGrafter"/>
</dbReference>
<dbReference type="SMART" id="SM00490">
    <property type="entry name" value="HELICc"/>
    <property type="match status" value="1"/>
</dbReference>
<dbReference type="Gene3D" id="3.40.1440.60">
    <property type="entry name" value="PriA, 3(prime) DNA-binding domain"/>
    <property type="match status" value="1"/>
</dbReference>
<keyword evidence="9 12" id="KW-0238">DNA-binding</keyword>
<dbReference type="PROSITE" id="PS51192">
    <property type="entry name" value="HELICASE_ATP_BIND_1"/>
    <property type="match status" value="1"/>
</dbReference>
<dbReference type="OrthoDB" id="9759544at2"/>
<keyword evidence="7 12" id="KW-0862">Zinc</keyword>
<dbReference type="Pfam" id="PF18074">
    <property type="entry name" value="PriA_C"/>
    <property type="match status" value="1"/>
</dbReference>
<accession>X5HLA5</accession>
<dbReference type="InterPro" id="IPR042115">
    <property type="entry name" value="PriA_3primeBD_sf"/>
</dbReference>
<dbReference type="FunFam" id="3.40.50.300:FF:000489">
    <property type="entry name" value="Primosome assembly protein PriA"/>
    <property type="match status" value="1"/>
</dbReference>
<feature type="binding site" evidence="12">
    <location>
        <position position="453"/>
    </location>
    <ligand>
        <name>Zn(2+)</name>
        <dbReference type="ChEBI" id="CHEBI:29105"/>
        <label>2</label>
    </ligand>
</feature>
<evidence type="ECO:0000256" key="5">
    <source>
        <dbReference type="ARBA" id="ARBA00022801"/>
    </source>
</evidence>